<feature type="transmembrane region" description="Helical" evidence="1">
    <location>
        <begin position="113"/>
        <end position="135"/>
    </location>
</feature>
<evidence type="ECO:0000313" key="3">
    <source>
        <dbReference type="Proteomes" id="UP000708208"/>
    </source>
</evidence>
<organism evidence="2 3">
    <name type="scientific">Allacma fusca</name>
    <dbReference type="NCBI Taxonomy" id="39272"/>
    <lineage>
        <taxon>Eukaryota</taxon>
        <taxon>Metazoa</taxon>
        <taxon>Ecdysozoa</taxon>
        <taxon>Arthropoda</taxon>
        <taxon>Hexapoda</taxon>
        <taxon>Collembola</taxon>
        <taxon>Symphypleona</taxon>
        <taxon>Sminthuridae</taxon>
        <taxon>Allacma</taxon>
    </lineage>
</organism>
<name>A0A8J2K031_9HEXA</name>
<gene>
    <name evidence="2" type="ORF">AFUS01_LOCUS16164</name>
</gene>
<feature type="transmembrane region" description="Helical" evidence="1">
    <location>
        <begin position="78"/>
        <end position="101"/>
    </location>
</feature>
<comment type="caution">
    <text evidence="2">The sequence shown here is derived from an EMBL/GenBank/DDBJ whole genome shotgun (WGS) entry which is preliminary data.</text>
</comment>
<dbReference type="PANTHER" id="PTHR36694">
    <property type="entry name" value="PASIFLORA 1, ISOFORM A-RELATED"/>
    <property type="match status" value="1"/>
</dbReference>
<accession>A0A8J2K031</accession>
<proteinExistence type="predicted"/>
<reference evidence="2" key="1">
    <citation type="submission" date="2021-06" db="EMBL/GenBank/DDBJ databases">
        <authorList>
            <person name="Hodson N. C."/>
            <person name="Mongue J. A."/>
            <person name="Jaron S. K."/>
        </authorList>
    </citation>
    <scope>NUCLEOTIDE SEQUENCE</scope>
</reference>
<dbReference type="EMBL" id="CAJVCH010146876">
    <property type="protein sequence ID" value="CAG7727314.1"/>
    <property type="molecule type" value="Genomic_DNA"/>
</dbReference>
<evidence type="ECO:0000313" key="2">
    <source>
        <dbReference type="EMBL" id="CAG7727314.1"/>
    </source>
</evidence>
<dbReference type="PANTHER" id="PTHR36694:SF11">
    <property type="entry name" value="LP21121P-RELATED"/>
    <property type="match status" value="1"/>
</dbReference>
<sequence>MEEKPVCCCGASVWTRAIGWIQLILSITSIAAIVTFLTAAREGSNSSFWHCLRVYPETTDEAARADLSYGFEIVSRNAAVWFVWVFFNVLQLAMAIVLLIGSYKKKSRFLMTWIIWTIVWLVVLAVLLTLPWFFYPLPSHMIAIEFVGFFVYVALKLFCILVVVTHKEDCESTSGNDPQVVIYSKF</sequence>
<protein>
    <submittedName>
        <fullName evidence="2">Uncharacterized protein</fullName>
    </submittedName>
</protein>
<evidence type="ECO:0000256" key="1">
    <source>
        <dbReference type="SAM" id="Phobius"/>
    </source>
</evidence>
<dbReference type="AlphaFoldDB" id="A0A8J2K031"/>
<feature type="transmembrane region" description="Helical" evidence="1">
    <location>
        <begin position="20"/>
        <end position="40"/>
    </location>
</feature>
<feature type="transmembrane region" description="Helical" evidence="1">
    <location>
        <begin position="141"/>
        <end position="164"/>
    </location>
</feature>
<keyword evidence="1" id="KW-1133">Transmembrane helix</keyword>
<keyword evidence="1" id="KW-0472">Membrane</keyword>
<dbReference type="Proteomes" id="UP000708208">
    <property type="component" value="Unassembled WGS sequence"/>
</dbReference>
<keyword evidence="3" id="KW-1185">Reference proteome</keyword>
<keyword evidence="1" id="KW-0812">Transmembrane</keyword>